<dbReference type="EMBL" id="CM009294">
    <property type="protein sequence ID" value="PNT34837.1"/>
    <property type="molecule type" value="Genomic_DNA"/>
</dbReference>
<reference evidence="4 5" key="1">
    <citation type="journal article" date="2006" name="Science">
        <title>The genome of black cottonwood, Populus trichocarpa (Torr. &amp; Gray).</title>
        <authorList>
            <person name="Tuskan G.A."/>
            <person name="Difazio S."/>
            <person name="Jansson S."/>
            <person name="Bohlmann J."/>
            <person name="Grigoriev I."/>
            <person name="Hellsten U."/>
            <person name="Putnam N."/>
            <person name="Ralph S."/>
            <person name="Rombauts S."/>
            <person name="Salamov A."/>
            <person name="Schein J."/>
            <person name="Sterck L."/>
            <person name="Aerts A."/>
            <person name="Bhalerao R.R."/>
            <person name="Bhalerao R.P."/>
            <person name="Blaudez D."/>
            <person name="Boerjan W."/>
            <person name="Brun A."/>
            <person name="Brunner A."/>
            <person name="Busov V."/>
            <person name="Campbell M."/>
            <person name="Carlson J."/>
            <person name="Chalot M."/>
            <person name="Chapman J."/>
            <person name="Chen G.L."/>
            <person name="Cooper D."/>
            <person name="Coutinho P.M."/>
            <person name="Couturier J."/>
            <person name="Covert S."/>
            <person name="Cronk Q."/>
            <person name="Cunningham R."/>
            <person name="Davis J."/>
            <person name="Degroeve S."/>
            <person name="Dejardin A."/>
            <person name="Depamphilis C."/>
            <person name="Detter J."/>
            <person name="Dirks B."/>
            <person name="Dubchak I."/>
            <person name="Duplessis S."/>
            <person name="Ehlting J."/>
            <person name="Ellis B."/>
            <person name="Gendler K."/>
            <person name="Goodstein D."/>
            <person name="Gribskov M."/>
            <person name="Grimwood J."/>
            <person name="Groover A."/>
            <person name="Gunter L."/>
            <person name="Hamberger B."/>
            <person name="Heinze B."/>
            <person name="Helariutta Y."/>
            <person name="Henrissat B."/>
            <person name="Holligan D."/>
            <person name="Holt R."/>
            <person name="Huang W."/>
            <person name="Islam-Faridi N."/>
            <person name="Jones S."/>
            <person name="Jones-Rhoades M."/>
            <person name="Jorgensen R."/>
            <person name="Joshi C."/>
            <person name="Kangasjarvi J."/>
            <person name="Karlsson J."/>
            <person name="Kelleher C."/>
            <person name="Kirkpatrick R."/>
            <person name="Kirst M."/>
            <person name="Kohler A."/>
            <person name="Kalluri U."/>
            <person name="Larimer F."/>
            <person name="Leebens-Mack J."/>
            <person name="Leple J.C."/>
            <person name="Locascio P."/>
            <person name="Lou Y."/>
            <person name="Lucas S."/>
            <person name="Martin F."/>
            <person name="Montanini B."/>
            <person name="Napoli C."/>
            <person name="Nelson D.R."/>
            <person name="Nelson C."/>
            <person name="Nieminen K."/>
            <person name="Nilsson O."/>
            <person name="Pereda V."/>
            <person name="Peter G."/>
            <person name="Philippe R."/>
            <person name="Pilate G."/>
            <person name="Poliakov A."/>
            <person name="Razumovskaya J."/>
            <person name="Richardson P."/>
            <person name="Rinaldi C."/>
            <person name="Ritland K."/>
            <person name="Rouze P."/>
            <person name="Ryaboy D."/>
            <person name="Schmutz J."/>
            <person name="Schrader J."/>
            <person name="Segerman B."/>
            <person name="Shin H."/>
            <person name="Siddiqui A."/>
            <person name="Sterky F."/>
            <person name="Terry A."/>
            <person name="Tsai C.J."/>
            <person name="Uberbacher E."/>
            <person name="Unneberg P."/>
            <person name="Vahala J."/>
            <person name="Wall K."/>
            <person name="Wessler S."/>
            <person name="Yang G."/>
            <person name="Yin T."/>
            <person name="Douglas C."/>
            <person name="Marra M."/>
            <person name="Sandberg G."/>
            <person name="Van de Peer Y."/>
            <person name="Rokhsar D."/>
        </authorList>
    </citation>
    <scope>NUCLEOTIDE SEQUENCE [LARGE SCALE GENOMIC DNA]</scope>
    <source>
        <strain evidence="5">cv. Nisqually</strain>
    </source>
</reference>
<dbReference type="InParanoid" id="A0A2K2ABF5"/>
<dbReference type="Pfam" id="PF23598">
    <property type="entry name" value="LRR_14"/>
    <property type="match status" value="1"/>
</dbReference>
<dbReference type="PANTHER" id="PTHR33463:SF203">
    <property type="entry name" value="AAA+ ATPASE DOMAIN-CONTAINING PROTEIN"/>
    <property type="match status" value="1"/>
</dbReference>
<evidence type="ECO:0000256" key="2">
    <source>
        <dbReference type="ARBA" id="ARBA00022821"/>
    </source>
</evidence>
<dbReference type="AlphaFoldDB" id="A0A2K2ABF5"/>
<dbReference type="InterPro" id="IPR050905">
    <property type="entry name" value="Plant_NBS-LRR"/>
</dbReference>
<evidence type="ECO:0000313" key="5">
    <source>
        <dbReference type="Proteomes" id="UP000006729"/>
    </source>
</evidence>
<dbReference type="PANTHER" id="PTHR33463">
    <property type="entry name" value="NB-ARC DOMAIN-CONTAINING PROTEIN-RELATED"/>
    <property type="match status" value="1"/>
</dbReference>
<evidence type="ECO:0000259" key="3">
    <source>
        <dbReference type="Pfam" id="PF23598"/>
    </source>
</evidence>
<evidence type="ECO:0000256" key="1">
    <source>
        <dbReference type="ARBA" id="ARBA00022737"/>
    </source>
</evidence>
<keyword evidence="5" id="KW-1185">Reference proteome</keyword>
<dbReference type="STRING" id="3694.A0A2K2ABF5"/>
<evidence type="ECO:0000313" key="4">
    <source>
        <dbReference type="EMBL" id="PNT34837.1"/>
    </source>
</evidence>
<proteinExistence type="predicted"/>
<sequence length="317" mass="36555">MHDVVHSFAISVALRDHHVLTVADEFKEWPANDVLQQYTAISLPFRKIPDLPAILECPNLNSFLLLNKDPSLQIPDSFFREMKELKILDLTEVNLSPLPSSLQFLENLQTLCLDHCRFGRYIYNWRAKQVEKIGKVTRLQLLDLSNCERLEVISPNALSSLTRLEDLYMGNSFVKWETEGSSSQRNNACQSELKHLSNLSTLHMQITDADNMPKDLFSSFQNLERFRIFIGDGWDWSVKDATSRTLKLKLNTVIQLEEGVNTLLKITEELHLQELNGVKSILNDLDGEDLRCEMKIPFFEVDTSIPRKYFKSPRSLI</sequence>
<accession>A0A2K2ABF5</accession>
<dbReference type="Gene3D" id="3.80.10.10">
    <property type="entry name" value="Ribonuclease Inhibitor"/>
    <property type="match status" value="1"/>
</dbReference>
<keyword evidence="2" id="KW-0611">Plant defense</keyword>
<feature type="domain" description="Disease resistance R13L4/SHOC-2-like LRR" evidence="3">
    <location>
        <begin position="81"/>
        <end position="291"/>
    </location>
</feature>
<dbReference type="InterPro" id="IPR055414">
    <property type="entry name" value="LRR_R13L4/SHOC2-like"/>
</dbReference>
<name>A0A2K2ABF5_POPTR</name>
<dbReference type="SUPFAM" id="SSF52058">
    <property type="entry name" value="L domain-like"/>
    <property type="match status" value="1"/>
</dbReference>
<protein>
    <recommendedName>
        <fullName evidence="3">Disease resistance R13L4/SHOC-2-like LRR domain-containing protein</fullName>
    </recommendedName>
</protein>
<keyword evidence="1" id="KW-0677">Repeat</keyword>
<dbReference type="InterPro" id="IPR032675">
    <property type="entry name" value="LRR_dom_sf"/>
</dbReference>
<gene>
    <name evidence="4" type="ORF">POPTR_005G041900</name>
</gene>
<dbReference type="Proteomes" id="UP000006729">
    <property type="component" value="Chromosome 5"/>
</dbReference>
<organism evidence="4 5">
    <name type="scientific">Populus trichocarpa</name>
    <name type="common">Western balsam poplar</name>
    <name type="synonym">Populus balsamifera subsp. trichocarpa</name>
    <dbReference type="NCBI Taxonomy" id="3694"/>
    <lineage>
        <taxon>Eukaryota</taxon>
        <taxon>Viridiplantae</taxon>
        <taxon>Streptophyta</taxon>
        <taxon>Embryophyta</taxon>
        <taxon>Tracheophyta</taxon>
        <taxon>Spermatophyta</taxon>
        <taxon>Magnoliopsida</taxon>
        <taxon>eudicotyledons</taxon>
        <taxon>Gunneridae</taxon>
        <taxon>Pentapetalae</taxon>
        <taxon>rosids</taxon>
        <taxon>fabids</taxon>
        <taxon>Malpighiales</taxon>
        <taxon>Salicaceae</taxon>
        <taxon>Saliceae</taxon>
        <taxon>Populus</taxon>
    </lineage>
</organism>